<comment type="subunit">
    <text evidence="8">Homodimer.</text>
</comment>
<dbReference type="EC" id="1.2.1.70" evidence="3 8"/>
<protein>
    <recommendedName>
        <fullName evidence="3 8">Glutamyl-tRNA reductase</fullName>
        <shortName evidence="8">GluTR</shortName>
        <ecNumber evidence="3 8">1.2.1.70</ecNumber>
    </recommendedName>
</protein>
<dbReference type="RefSeq" id="WP_160718396.1">
    <property type="nucleotide sequence ID" value="NZ_SUMG01000001.1"/>
</dbReference>
<comment type="domain">
    <text evidence="8">Possesses an unusual extended V-shaped dimeric structure with each monomer consisting of three distinct domains arranged along a curved 'spinal' alpha-helix. The N-terminal catalytic domain specifically recognizes the glutamate moiety of the substrate. The second domain is the NADPH-binding domain, and the third C-terminal domain is responsible for dimerization.</text>
</comment>
<organism evidence="16 17">
    <name type="scientific">Isachenkonia alkalipeptolytica</name>
    <dbReference type="NCBI Taxonomy" id="2565777"/>
    <lineage>
        <taxon>Bacteria</taxon>
        <taxon>Bacillati</taxon>
        <taxon>Bacillota</taxon>
        <taxon>Clostridia</taxon>
        <taxon>Eubacteriales</taxon>
        <taxon>Clostridiaceae</taxon>
        <taxon>Isachenkonia</taxon>
    </lineage>
</organism>
<dbReference type="Gene3D" id="3.30.460.30">
    <property type="entry name" value="Glutamyl-tRNA reductase, N-terminal domain"/>
    <property type="match status" value="1"/>
</dbReference>
<dbReference type="Pfam" id="PF05201">
    <property type="entry name" value="GlutR_N"/>
    <property type="match status" value="1"/>
</dbReference>
<feature type="binding site" evidence="8 10">
    <location>
        <begin position="49"/>
        <end position="52"/>
    </location>
    <ligand>
        <name>substrate</name>
    </ligand>
</feature>
<name>A0AA43XHQ7_9CLOT</name>
<evidence type="ECO:0000259" key="14">
    <source>
        <dbReference type="Pfam" id="PF01488"/>
    </source>
</evidence>
<comment type="miscellaneous">
    <text evidence="8">During catalysis, the active site Cys acts as a nucleophile attacking the alpha-carbonyl group of tRNA-bound glutamate with the formation of a thioester intermediate between enzyme and glutamate, and the concomitant release of tRNA(Glu). The thioester intermediate is finally reduced by direct hydride transfer from NADPH, to form the product GSA.</text>
</comment>
<sequence>MKIISFSINHKKAKIDFREKVSFTKSGLIKALEILREGSGFEEGVILSTCNRTELIAVVEDLTNAETRCRKFFSDFFHLKHGEILGQYDFKEETDAINYLYEVAAGLDSIVLGEDQILGQVKEAYTKAQEIGASGKVLNKLFLGAITTAKEIRTTTRISQNPLSISSIAIQKGKEVLGSLKDKTVLVVGYGKMSRLAMNHLVEEGVVKIYLCNRRAERIEEIKDPKIHKISYQDKYRILQEEEIHLVISATGAPHMIFERENFEGLHKRFLMENRSLAMIDIALPRDVDPSIGELQGIHLYTVDDLKVIATGNLKGRESLVEEIKECIEKAVSDYECWQRCIPVHPKIAKIKNQSSTLVDRELEDLFRKLEHLEGKDQKLIEKKVKSIVGKILKTPILEMKKAGEKGESDEAVKFAHRYLGVKE</sequence>
<dbReference type="InterPro" id="IPR006151">
    <property type="entry name" value="Shikm_DH/Glu-tRNA_Rdtase"/>
</dbReference>
<comment type="pathway">
    <text evidence="1 8 12">Porphyrin-containing compound metabolism; protoporphyrin-IX biosynthesis; 5-aminolevulinate from L-glutamyl-tRNA(Glu): step 1/2.</text>
</comment>
<dbReference type="PROSITE" id="PS00747">
    <property type="entry name" value="GLUTR"/>
    <property type="match status" value="1"/>
</dbReference>
<dbReference type="PANTHER" id="PTHR43013">
    <property type="entry name" value="GLUTAMYL-TRNA REDUCTASE"/>
    <property type="match status" value="1"/>
</dbReference>
<comment type="caution">
    <text evidence="16">The sequence shown here is derived from an EMBL/GenBank/DDBJ whole genome shotgun (WGS) entry which is preliminary data.</text>
</comment>
<dbReference type="GO" id="GO:0008883">
    <property type="term" value="F:glutamyl-tRNA reductase activity"/>
    <property type="evidence" value="ECO:0007669"/>
    <property type="project" value="UniProtKB-UniRule"/>
</dbReference>
<dbReference type="SUPFAM" id="SSF69075">
    <property type="entry name" value="Glutamyl tRNA-reductase dimerization domain"/>
    <property type="match status" value="1"/>
</dbReference>
<dbReference type="GO" id="GO:0050661">
    <property type="term" value="F:NADP binding"/>
    <property type="evidence" value="ECO:0007669"/>
    <property type="project" value="InterPro"/>
</dbReference>
<dbReference type="InterPro" id="IPR036343">
    <property type="entry name" value="GluRdtase_N_sf"/>
</dbReference>
<evidence type="ECO:0000256" key="6">
    <source>
        <dbReference type="ARBA" id="ARBA00023244"/>
    </source>
</evidence>
<feature type="domain" description="Quinate/shikimate 5-dehydrogenase/glutamyl-tRNA reductase" evidence="14">
    <location>
        <begin position="174"/>
        <end position="309"/>
    </location>
</feature>
<dbReference type="FunFam" id="3.30.460.30:FF:000001">
    <property type="entry name" value="Glutamyl-tRNA reductase"/>
    <property type="match status" value="1"/>
</dbReference>
<dbReference type="Pfam" id="PF01488">
    <property type="entry name" value="Shikimate_DH"/>
    <property type="match status" value="1"/>
</dbReference>
<dbReference type="Gene3D" id="3.40.50.720">
    <property type="entry name" value="NAD(P)-binding Rossmann-like Domain"/>
    <property type="match status" value="1"/>
</dbReference>
<dbReference type="SUPFAM" id="SSF51735">
    <property type="entry name" value="NAD(P)-binding Rossmann-fold domains"/>
    <property type="match status" value="1"/>
</dbReference>
<evidence type="ECO:0000256" key="3">
    <source>
        <dbReference type="ARBA" id="ARBA00012970"/>
    </source>
</evidence>
<evidence type="ECO:0000256" key="10">
    <source>
        <dbReference type="PIRSR" id="PIRSR000445-2"/>
    </source>
</evidence>
<keyword evidence="5 8" id="KW-0560">Oxidoreductase</keyword>
<dbReference type="Proteomes" id="UP000449710">
    <property type="component" value="Unassembled WGS sequence"/>
</dbReference>
<keyword evidence="4 8" id="KW-0521">NADP</keyword>
<dbReference type="EMBL" id="SUMG01000001">
    <property type="protein sequence ID" value="NBG87093.1"/>
    <property type="molecule type" value="Genomic_DNA"/>
</dbReference>
<dbReference type="AlphaFoldDB" id="A0AA43XHQ7"/>
<dbReference type="InterPro" id="IPR036291">
    <property type="entry name" value="NAD(P)-bd_dom_sf"/>
</dbReference>
<accession>A0AA43XHQ7</accession>
<evidence type="ECO:0000256" key="7">
    <source>
        <dbReference type="ARBA" id="ARBA00047464"/>
    </source>
</evidence>
<reference evidence="16 17" key="1">
    <citation type="submission" date="2019-04" db="EMBL/GenBank/DDBJ databases">
        <title>Isachenkonia alkalipeptolytica gen. nov. sp. nov. a new anaerobic, alkiliphilic organothrophic bacterium capable to reduce synthesized ferrihydrite isolated from a soda lake.</title>
        <authorList>
            <person name="Toshchakov S.V."/>
            <person name="Zavarzina D.G."/>
            <person name="Zhilina T.N."/>
            <person name="Kostrikina N.A."/>
            <person name="Kublanov I.V."/>
        </authorList>
    </citation>
    <scope>NUCLEOTIDE SEQUENCE [LARGE SCALE GENOMIC DNA]</scope>
    <source>
        <strain evidence="16 17">Z-1701</strain>
    </source>
</reference>
<dbReference type="InterPro" id="IPR000343">
    <property type="entry name" value="4pyrrol_synth_GluRdtase"/>
</dbReference>
<evidence type="ECO:0000256" key="8">
    <source>
        <dbReference type="HAMAP-Rule" id="MF_00087"/>
    </source>
</evidence>
<evidence type="ECO:0000256" key="11">
    <source>
        <dbReference type="PIRSR" id="PIRSR000445-3"/>
    </source>
</evidence>
<dbReference type="PANTHER" id="PTHR43013:SF1">
    <property type="entry name" value="GLUTAMYL-TRNA REDUCTASE"/>
    <property type="match status" value="1"/>
</dbReference>
<comment type="caution">
    <text evidence="8">Lacks conserved residue(s) required for the propagation of feature annotation.</text>
</comment>
<dbReference type="GO" id="GO:0019353">
    <property type="term" value="P:protoporphyrinogen IX biosynthetic process from glutamate"/>
    <property type="evidence" value="ECO:0007669"/>
    <property type="project" value="TreeGrafter"/>
</dbReference>
<evidence type="ECO:0000256" key="2">
    <source>
        <dbReference type="ARBA" id="ARBA00005916"/>
    </source>
</evidence>
<keyword evidence="17" id="KW-1185">Reference proteome</keyword>
<dbReference type="Pfam" id="PF00745">
    <property type="entry name" value="GlutR_dimer"/>
    <property type="match status" value="1"/>
</dbReference>
<dbReference type="PIRSF" id="PIRSF000445">
    <property type="entry name" value="4pyrrol_synth_GluRdtase"/>
    <property type="match status" value="1"/>
</dbReference>
<evidence type="ECO:0000259" key="13">
    <source>
        <dbReference type="Pfam" id="PF00745"/>
    </source>
</evidence>
<comment type="function">
    <text evidence="8">Catalyzes the NADPH-dependent reduction of glutamyl-tRNA(Glu) to glutamate 1-semialdehyde (GSA).</text>
</comment>
<feature type="binding site" evidence="8 11">
    <location>
        <begin position="189"/>
        <end position="194"/>
    </location>
    <ligand>
        <name>NADP(+)</name>
        <dbReference type="ChEBI" id="CHEBI:58349"/>
    </ligand>
</feature>
<dbReference type="NCBIfam" id="TIGR01035">
    <property type="entry name" value="hemA"/>
    <property type="match status" value="1"/>
</dbReference>
<dbReference type="InterPro" id="IPR018214">
    <property type="entry name" value="GluRdtase_CS"/>
</dbReference>
<proteinExistence type="inferred from homology"/>
<dbReference type="InterPro" id="IPR036453">
    <property type="entry name" value="GluRdtase_dimer_dom_sf"/>
</dbReference>
<evidence type="ECO:0000256" key="4">
    <source>
        <dbReference type="ARBA" id="ARBA00022857"/>
    </source>
</evidence>
<evidence type="ECO:0000313" key="17">
    <source>
        <dbReference type="Proteomes" id="UP000449710"/>
    </source>
</evidence>
<feature type="binding site" evidence="8 10">
    <location>
        <position position="120"/>
    </location>
    <ligand>
        <name>substrate</name>
    </ligand>
</feature>
<dbReference type="SUPFAM" id="SSF69742">
    <property type="entry name" value="Glutamyl tRNA-reductase catalytic, N-terminal domain"/>
    <property type="match status" value="1"/>
</dbReference>
<feature type="active site" description="Nucleophile" evidence="8 9">
    <location>
        <position position="50"/>
    </location>
</feature>
<evidence type="ECO:0000256" key="5">
    <source>
        <dbReference type="ARBA" id="ARBA00023002"/>
    </source>
</evidence>
<evidence type="ECO:0000256" key="12">
    <source>
        <dbReference type="RuleBase" id="RU000584"/>
    </source>
</evidence>
<evidence type="ECO:0000256" key="1">
    <source>
        <dbReference type="ARBA" id="ARBA00005059"/>
    </source>
</evidence>
<feature type="domain" description="Glutamyl-tRNA reductase N-terminal" evidence="15">
    <location>
        <begin position="7"/>
        <end position="156"/>
    </location>
</feature>
<feature type="binding site" evidence="8 10">
    <location>
        <position position="109"/>
    </location>
    <ligand>
        <name>substrate</name>
    </ligand>
</feature>
<comment type="similarity">
    <text evidence="2 8 12">Belongs to the glutamyl-tRNA reductase family.</text>
</comment>
<dbReference type="HAMAP" id="MF_00087">
    <property type="entry name" value="Glu_tRNA_reductase"/>
    <property type="match status" value="1"/>
</dbReference>
<evidence type="ECO:0000256" key="9">
    <source>
        <dbReference type="PIRSR" id="PIRSR000445-1"/>
    </source>
</evidence>
<gene>
    <name evidence="8" type="primary">hemA</name>
    <name evidence="16" type="ORF">ISALK_01130</name>
</gene>
<feature type="domain" description="Tetrapyrrole biosynthesis glutamyl-tRNA reductase dimerisation" evidence="13">
    <location>
        <begin position="324"/>
        <end position="419"/>
    </location>
</feature>
<comment type="catalytic activity">
    <reaction evidence="7 8 12">
        <text>(S)-4-amino-5-oxopentanoate + tRNA(Glu) + NADP(+) = L-glutamyl-tRNA(Glu) + NADPH + H(+)</text>
        <dbReference type="Rhea" id="RHEA:12344"/>
        <dbReference type="Rhea" id="RHEA-COMP:9663"/>
        <dbReference type="Rhea" id="RHEA-COMP:9680"/>
        <dbReference type="ChEBI" id="CHEBI:15378"/>
        <dbReference type="ChEBI" id="CHEBI:57501"/>
        <dbReference type="ChEBI" id="CHEBI:57783"/>
        <dbReference type="ChEBI" id="CHEBI:58349"/>
        <dbReference type="ChEBI" id="CHEBI:78442"/>
        <dbReference type="ChEBI" id="CHEBI:78520"/>
        <dbReference type="EC" id="1.2.1.70"/>
    </reaction>
</comment>
<feature type="binding site" evidence="8 10">
    <location>
        <begin position="114"/>
        <end position="116"/>
    </location>
    <ligand>
        <name>substrate</name>
    </ligand>
</feature>
<evidence type="ECO:0000259" key="15">
    <source>
        <dbReference type="Pfam" id="PF05201"/>
    </source>
</evidence>
<dbReference type="InterPro" id="IPR015896">
    <property type="entry name" value="4pyrrol_synth_GluRdtase_dimer"/>
</dbReference>
<dbReference type="CDD" id="cd05213">
    <property type="entry name" value="NAD_bind_Glutamyl_tRNA_reduct"/>
    <property type="match status" value="1"/>
</dbReference>
<dbReference type="InterPro" id="IPR015895">
    <property type="entry name" value="4pyrrol_synth_GluRdtase_N"/>
</dbReference>
<evidence type="ECO:0000313" key="16">
    <source>
        <dbReference type="EMBL" id="NBG87093.1"/>
    </source>
</evidence>
<keyword evidence="6 8" id="KW-0627">Porphyrin biosynthesis</keyword>